<dbReference type="GO" id="GO:0022857">
    <property type="term" value="F:transmembrane transporter activity"/>
    <property type="evidence" value="ECO:0007669"/>
    <property type="project" value="InterPro"/>
</dbReference>
<feature type="transmembrane region" description="Helical" evidence="8">
    <location>
        <begin position="271"/>
        <end position="292"/>
    </location>
</feature>
<dbReference type="AlphaFoldDB" id="A0A3S4T7G2"/>
<dbReference type="EMBL" id="LR134356">
    <property type="protein sequence ID" value="VEG52669.1"/>
    <property type="molecule type" value="Genomic_DNA"/>
</dbReference>
<dbReference type="OrthoDB" id="9808136at2"/>
<protein>
    <submittedName>
        <fullName evidence="9">ABC-type sugar transporter, permease protein</fullName>
        <ecNumber evidence="9">3.6.3.17</ecNumber>
    </submittedName>
</protein>
<dbReference type="InterPro" id="IPR001851">
    <property type="entry name" value="ABC_transp_permease"/>
</dbReference>
<feature type="transmembrane region" description="Helical" evidence="8">
    <location>
        <begin position="76"/>
        <end position="95"/>
    </location>
</feature>
<reference evidence="9 10" key="1">
    <citation type="submission" date="2018-12" db="EMBL/GenBank/DDBJ databases">
        <authorList>
            <consortium name="Pathogen Informatics"/>
        </authorList>
    </citation>
    <scope>NUCLEOTIDE SEQUENCE [LARGE SCALE GENOMIC DNA]</scope>
    <source>
        <strain evidence="9 10">NCTC10437</strain>
    </source>
</reference>
<evidence type="ECO:0000256" key="5">
    <source>
        <dbReference type="ARBA" id="ARBA00022692"/>
    </source>
</evidence>
<dbReference type="PANTHER" id="PTHR32196:SF21">
    <property type="entry name" value="ABC TRANSPORTER PERMEASE PROTEIN YPHD-RELATED"/>
    <property type="match status" value="1"/>
</dbReference>
<evidence type="ECO:0000256" key="2">
    <source>
        <dbReference type="ARBA" id="ARBA00022448"/>
    </source>
</evidence>
<feature type="transmembrane region" description="Helical" evidence="8">
    <location>
        <begin position="298"/>
        <end position="315"/>
    </location>
</feature>
<evidence type="ECO:0000313" key="10">
    <source>
        <dbReference type="Proteomes" id="UP000279306"/>
    </source>
</evidence>
<name>A0A3S4T7G2_MYCAU</name>
<keyword evidence="9" id="KW-0378">Hydrolase</keyword>
<feature type="transmembrane region" description="Helical" evidence="8">
    <location>
        <begin position="21"/>
        <end position="41"/>
    </location>
</feature>
<keyword evidence="4" id="KW-0997">Cell inner membrane</keyword>
<dbReference type="Proteomes" id="UP000279306">
    <property type="component" value="Chromosome"/>
</dbReference>
<feature type="transmembrane region" description="Helical" evidence="8">
    <location>
        <begin position="127"/>
        <end position="144"/>
    </location>
</feature>
<evidence type="ECO:0000256" key="1">
    <source>
        <dbReference type="ARBA" id="ARBA00004651"/>
    </source>
</evidence>
<keyword evidence="9" id="KW-0762">Sugar transport</keyword>
<organism evidence="9 10">
    <name type="scientific">Mycolicibacterium aurum</name>
    <name type="common">Mycobacterium aurum</name>
    <dbReference type="NCBI Taxonomy" id="1791"/>
    <lineage>
        <taxon>Bacteria</taxon>
        <taxon>Bacillati</taxon>
        <taxon>Actinomycetota</taxon>
        <taxon>Actinomycetes</taxon>
        <taxon>Mycobacteriales</taxon>
        <taxon>Mycobacteriaceae</taxon>
        <taxon>Mycolicibacterium</taxon>
    </lineage>
</organism>
<gene>
    <name evidence="9" type="primary">rbsC_3</name>
    <name evidence="9" type="ORF">NCTC10437_01576</name>
</gene>
<keyword evidence="2" id="KW-0813">Transport</keyword>
<dbReference type="KEGG" id="mauu:NCTC10437_01576"/>
<keyword evidence="5 8" id="KW-0812">Transmembrane</keyword>
<comment type="subcellular location">
    <subcellularLocation>
        <location evidence="1">Cell membrane</location>
        <topology evidence="1">Multi-pass membrane protein</topology>
    </subcellularLocation>
</comment>
<dbReference type="EC" id="3.6.3.17" evidence="9"/>
<evidence type="ECO:0000313" key="9">
    <source>
        <dbReference type="EMBL" id="VEG52669.1"/>
    </source>
</evidence>
<feature type="transmembrane region" description="Helical" evidence="8">
    <location>
        <begin position="47"/>
        <end position="69"/>
    </location>
</feature>
<keyword evidence="7 8" id="KW-0472">Membrane</keyword>
<dbReference type="PANTHER" id="PTHR32196">
    <property type="entry name" value="ABC TRANSPORTER PERMEASE PROTEIN YPHD-RELATED-RELATED"/>
    <property type="match status" value="1"/>
</dbReference>
<keyword evidence="3" id="KW-1003">Cell membrane</keyword>
<dbReference type="Pfam" id="PF02653">
    <property type="entry name" value="BPD_transp_2"/>
    <property type="match status" value="1"/>
</dbReference>
<feature type="transmembrane region" description="Helical" evidence="8">
    <location>
        <begin position="246"/>
        <end position="264"/>
    </location>
</feature>
<feature type="transmembrane region" description="Helical" evidence="8">
    <location>
        <begin position="164"/>
        <end position="184"/>
    </location>
</feature>
<proteinExistence type="predicted"/>
<keyword evidence="6 8" id="KW-1133">Transmembrane helix</keyword>
<dbReference type="GO" id="GO:0005886">
    <property type="term" value="C:plasma membrane"/>
    <property type="evidence" value="ECO:0007669"/>
    <property type="project" value="UniProtKB-SubCell"/>
</dbReference>
<sequence>MTFTELRSSLRGQRRNATATRMVTIATISLALVATFTIDAFPTASNIRGLCLSVSLIGIIAVGLSFITIAGQVFSLSIPALVALCTIAFASTNYLGATASALLTVALGAAVGAIQGVVIGRFEADPIIVTIASAAILVGLGQLWTNGQSVLGTGDNSVLNMNVFGVLPFQTAVFVALTLALLWLMRRTVFGRQLTLFGLSERASLLSGYRRTMIITAAFVISGATTGLAGALLAAQSNQGQLMSGASFGFDAIVAVVVGGVAITGGIGTPLGAAIGAVFAGLLNNVAALAGLSYEMQLVTEGALILVVVLMSGLLKAKSAR</sequence>
<accession>A0A3S4T7G2</accession>
<keyword evidence="10" id="KW-1185">Reference proteome</keyword>
<dbReference type="STRING" id="1791.GCA_001049355_00529"/>
<evidence type="ECO:0000256" key="3">
    <source>
        <dbReference type="ARBA" id="ARBA00022475"/>
    </source>
</evidence>
<evidence type="ECO:0000256" key="7">
    <source>
        <dbReference type="ARBA" id="ARBA00023136"/>
    </source>
</evidence>
<evidence type="ECO:0000256" key="8">
    <source>
        <dbReference type="SAM" id="Phobius"/>
    </source>
</evidence>
<feature type="transmembrane region" description="Helical" evidence="8">
    <location>
        <begin position="212"/>
        <end position="234"/>
    </location>
</feature>
<evidence type="ECO:0000256" key="6">
    <source>
        <dbReference type="ARBA" id="ARBA00022989"/>
    </source>
</evidence>
<feature type="transmembrane region" description="Helical" evidence="8">
    <location>
        <begin position="101"/>
        <end position="120"/>
    </location>
</feature>
<evidence type="ECO:0000256" key="4">
    <source>
        <dbReference type="ARBA" id="ARBA00022519"/>
    </source>
</evidence>
<dbReference type="CDD" id="cd06579">
    <property type="entry name" value="TM_PBP1_transp_AraH_like"/>
    <property type="match status" value="1"/>
</dbReference>
<dbReference type="GO" id="GO:0016787">
    <property type="term" value="F:hydrolase activity"/>
    <property type="evidence" value="ECO:0007669"/>
    <property type="project" value="UniProtKB-KW"/>
</dbReference>